<feature type="transmembrane region" description="Helical" evidence="2">
    <location>
        <begin position="127"/>
        <end position="147"/>
    </location>
</feature>
<keyword evidence="2" id="KW-0812">Transmembrane</keyword>
<evidence type="ECO:0000256" key="2">
    <source>
        <dbReference type="SAM" id="Phobius"/>
    </source>
</evidence>
<organism evidence="3 4">
    <name type="scientific">Janibacter terrae</name>
    <dbReference type="NCBI Taxonomy" id="103817"/>
    <lineage>
        <taxon>Bacteria</taxon>
        <taxon>Bacillati</taxon>
        <taxon>Actinomycetota</taxon>
        <taxon>Actinomycetes</taxon>
        <taxon>Micrococcales</taxon>
        <taxon>Intrasporangiaceae</taxon>
        <taxon>Janibacter</taxon>
    </lineage>
</organism>
<dbReference type="RefSeq" id="WP_068324796.1">
    <property type="nucleotide sequence ID" value="NZ_CP104874.1"/>
</dbReference>
<keyword evidence="2" id="KW-0472">Membrane</keyword>
<proteinExistence type="predicted"/>
<feature type="transmembrane region" description="Helical" evidence="2">
    <location>
        <begin position="101"/>
        <end position="121"/>
    </location>
</feature>
<dbReference type="Pfam" id="PF11241">
    <property type="entry name" value="DUF3043"/>
    <property type="match status" value="1"/>
</dbReference>
<feature type="compositionally biased region" description="Basic and acidic residues" evidence="1">
    <location>
        <begin position="17"/>
        <end position="42"/>
    </location>
</feature>
<evidence type="ECO:0000313" key="4">
    <source>
        <dbReference type="Proteomes" id="UP001381003"/>
    </source>
</evidence>
<keyword evidence="2" id="KW-1133">Transmembrane helix</keyword>
<sequence>MFGRKKDNAQAVSADRAPGDRPQREGAKNRPTPKRRDQEAARRRPLVQTDRKAAKAADRAARREHAQKTRQAMMTGDEQHLPPRDKGPVRRFVRDSVDARFNLGEWLLPLMLAVLVLSLFAAEWATYVFLAVYLLIIIAVIDAVLLWRRTKARIHERFGADTPTRGLAMYTVMRCFQIRRTRMPKPMVERGGTPR</sequence>
<protein>
    <submittedName>
        <fullName evidence="3">DUF3043 domain-containing protein</fullName>
    </submittedName>
</protein>
<accession>A0ABZ2FD22</accession>
<dbReference type="InterPro" id="IPR021403">
    <property type="entry name" value="DUF3043"/>
</dbReference>
<dbReference type="EMBL" id="CP104874">
    <property type="protein sequence ID" value="WWF05203.1"/>
    <property type="molecule type" value="Genomic_DNA"/>
</dbReference>
<evidence type="ECO:0000313" key="3">
    <source>
        <dbReference type="EMBL" id="WWF05203.1"/>
    </source>
</evidence>
<gene>
    <name evidence="3" type="ORF">N5P18_16355</name>
</gene>
<feature type="compositionally biased region" description="Basic and acidic residues" evidence="1">
    <location>
        <begin position="49"/>
        <end position="67"/>
    </location>
</feature>
<reference evidence="3 4" key="1">
    <citation type="submission" date="2022-09" db="EMBL/GenBank/DDBJ databases">
        <title>Complete genome sequence of Janibacter terrae strain COS04-44, PCL-degrading bacteria isolated from oil spilled coast.</title>
        <authorList>
            <person name="Park H."/>
            <person name="Kim J.Y."/>
            <person name="An S.H."/>
            <person name="Lee C.M."/>
            <person name="Weon H.-Y."/>
        </authorList>
    </citation>
    <scope>NUCLEOTIDE SEQUENCE [LARGE SCALE GENOMIC DNA]</scope>
    <source>
        <strain evidence="3 4">COS04-44</strain>
    </source>
</reference>
<dbReference type="Proteomes" id="UP001381003">
    <property type="component" value="Chromosome"/>
</dbReference>
<name>A0ABZ2FD22_9MICO</name>
<feature type="compositionally biased region" description="Basic and acidic residues" evidence="1">
    <location>
        <begin position="77"/>
        <end position="88"/>
    </location>
</feature>
<keyword evidence="4" id="KW-1185">Reference proteome</keyword>
<feature type="region of interest" description="Disordered" evidence="1">
    <location>
        <begin position="1"/>
        <end position="88"/>
    </location>
</feature>
<evidence type="ECO:0000256" key="1">
    <source>
        <dbReference type="SAM" id="MobiDB-lite"/>
    </source>
</evidence>